<name>A0A5B6TH85_9BACT</name>
<keyword evidence="1" id="KW-0812">Transmembrane</keyword>
<dbReference type="EMBL" id="VKKY01000002">
    <property type="protein sequence ID" value="KAA3438550.1"/>
    <property type="molecule type" value="Genomic_DNA"/>
</dbReference>
<accession>A0A5B6TH85</accession>
<dbReference type="RefSeq" id="WP_149091608.1">
    <property type="nucleotide sequence ID" value="NZ_VKKY01000002.1"/>
</dbReference>
<dbReference type="OrthoDB" id="979029at2"/>
<organism evidence="2 3">
    <name type="scientific">Rufibacter hautae</name>
    <dbReference type="NCBI Taxonomy" id="2595005"/>
    <lineage>
        <taxon>Bacteria</taxon>
        <taxon>Pseudomonadati</taxon>
        <taxon>Bacteroidota</taxon>
        <taxon>Cytophagia</taxon>
        <taxon>Cytophagales</taxon>
        <taxon>Hymenobacteraceae</taxon>
        <taxon>Rufibacter</taxon>
    </lineage>
</organism>
<evidence type="ECO:0000313" key="2">
    <source>
        <dbReference type="EMBL" id="KAA3438550.1"/>
    </source>
</evidence>
<proteinExistence type="predicted"/>
<gene>
    <name evidence="2" type="ORF">FOA19_15070</name>
</gene>
<dbReference type="Proteomes" id="UP000324133">
    <property type="component" value="Unassembled WGS sequence"/>
</dbReference>
<evidence type="ECO:0000313" key="3">
    <source>
        <dbReference type="Proteomes" id="UP000324133"/>
    </source>
</evidence>
<keyword evidence="3" id="KW-1185">Reference proteome</keyword>
<sequence length="303" mass="34705">MNRISREERSADEIDLRVVFEKIGHLIKKVFGYLRSAVLMVFRRWPLFLLLTLLGSGLGFMDFKNKRPYYRSSMTVLPAAAIRNEFFQDQVNRLAKLVQDANFEVVAADLKMSVDSASQIKGIGYFNIDPEKVPVDSVLQGAPFRVDVELYDNKFYQPVQKALIAYLDSNPYFSRSTQAKREQMRSMIEKLRVDIASIDSIKRTAVELRGPVNGFVYGEPLDPTELYRQSAELFEKQAYLEAQLQNLETVQVVVGFAPITHPTGPNEKLHLVVGAMLGFVAAFLLALWLEYRLLQKRKRFQNL</sequence>
<evidence type="ECO:0000256" key="1">
    <source>
        <dbReference type="SAM" id="Phobius"/>
    </source>
</evidence>
<reference evidence="2 3" key="1">
    <citation type="submission" date="2019-07" db="EMBL/GenBank/DDBJ databases">
        <title>Rufibacter sp. nov., isolated from lake sediment.</title>
        <authorList>
            <person name="Qu J.-H."/>
        </authorList>
    </citation>
    <scope>NUCLEOTIDE SEQUENCE [LARGE SCALE GENOMIC DNA]</scope>
    <source>
        <strain evidence="2 3">NBS58-1</strain>
    </source>
</reference>
<protein>
    <submittedName>
        <fullName evidence="2">Chain length determinant protein</fullName>
    </submittedName>
</protein>
<comment type="caution">
    <text evidence="2">The sequence shown here is derived from an EMBL/GenBank/DDBJ whole genome shotgun (WGS) entry which is preliminary data.</text>
</comment>
<feature type="transmembrane region" description="Helical" evidence="1">
    <location>
        <begin position="45"/>
        <end position="63"/>
    </location>
</feature>
<feature type="transmembrane region" description="Helical" evidence="1">
    <location>
        <begin position="269"/>
        <end position="289"/>
    </location>
</feature>
<dbReference type="AlphaFoldDB" id="A0A5B6TH85"/>
<keyword evidence="1" id="KW-1133">Transmembrane helix</keyword>
<keyword evidence="1" id="KW-0472">Membrane</keyword>